<dbReference type="Gene3D" id="2.30.30.60">
    <property type="match status" value="1"/>
</dbReference>
<feature type="domain" description="Mechanosensitive ion channel MscS C-terminal" evidence="9">
    <location>
        <begin position="287"/>
        <end position="367"/>
    </location>
</feature>
<evidence type="ECO:0000256" key="1">
    <source>
        <dbReference type="ARBA" id="ARBA00004651"/>
    </source>
</evidence>
<feature type="transmembrane region" description="Helical" evidence="7">
    <location>
        <begin position="164"/>
        <end position="182"/>
    </location>
</feature>
<reference evidence="10" key="1">
    <citation type="journal article" date="2020" name="mSystems">
        <title>Genome- and Community-Level Interaction Insights into Carbon Utilization and Element Cycling Functions of Hydrothermarchaeota in Hydrothermal Sediment.</title>
        <authorList>
            <person name="Zhou Z."/>
            <person name="Liu Y."/>
            <person name="Xu W."/>
            <person name="Pan J."/>
            <person name="Luo Z.H."/>
            <person name="Li M."/>
        </authorList>
    </citation>
    <scope>NUCLEOTIDE SEQUENCE [LARGE SCALE GENOMIC DNA]</scope>
    <source>
        <strain evidence="10">SpSt-418</strain>
    </source>
</reference>
<dbReference type="SUPFAM" id="SSF50182">
    <property type="entry name" value="Sm-like ribonucleoproteins"/>
    <property type="match status" value="1"/>
</dbReference>
<accession>A0A7C3KHP9</accession>
<dbReference type="GO" id="GO:0008381">
    <property type="term" value="F:mechanosensitive monoatomic ion channel activity"/>
    <property type="evidence" value="ECO:0007669"/>
    <property type="project" value="InterPro"/>
</dbReference>
<dbReference type="Pfam" id="PF00924">
    <property type="entry name" value="MS_channel_2nd"/>
    <property type="match status" value="1"/>
</dbReference>
<evidence type="ECO:0000259" key="9">
    <source>
        <dbReference type="Pfam" id="PF21082"/>
    </source>
</evidence>
<evidence type="ECO:0000256" key="2">
    <source>
        <dbReference type="ARBA" id="ARBA00008017"/>
    </source>
</evidence>
<dbReference type="PANTHER" id="PTHR30221">
    <property type="entry name" value="SMALL-CONDUCTANCE MECHANOSENSITIVE CHANNEL"/>
    <property type="match status" value="1"/>
</dbReference>
<feature type="transmembrane region" description="Helical" evidence="7">
    <location>
        <begin position="67"/>
        <end position="86"/>
    </location>
</feature>
<evidence type="ECO:0000256" key="4">
    <source>
        <dbReference type="ARBA" id="ARBA00022692"/>
    </source>
</evidence>
<keyword evidence="6 7" id="KW-0472">Membrane</keyword>
<dbReference type="InterPro" id="IPR023408">
    <property type="entry name" value="MscS_beta-dom_sf"/>
</dbReference>
<evidence type="ECO:0000256" key="7">
    <source>
        <dbReference type="SAM" id="Phobius"/>
    </source>
</evidence>
<dbReference type="InterPro" id="IPR010920">
    <property type="entry name" value="LSM_dom_sf"/>
</dbReference>
<comment type="similarity">
    <text evidence="2">Belongs to the MscS (TC 1.A.23) family.</text>
</comment>
<dbReference type="Gene3D" id="3.30.70.100">
    <property type="match status" value="1"/>
</dbReference>
<feature type="transmembrane region" description="Helical" evidence="7">
    <location>
        <begin position="6"/>
        <end position="23"/>
    </location>
</feature>
<feature type="domain" description="Mechanosensitive ion channel MscS" evidence="8">
    <location>
        <begin position="208"/>
        <end position="272"/>
    </location>
</feature>
<dbReference type="InterPro" id="IPR049278">
    <property type="entry name" value="MS_channel_C"/>
</dbReference>
<comment type="subcellular location">
    <subcellularLocation>
        <location evidence="1">Cell membrane</location>
        <topology evidence="1">Multi-pass membrane protein</topology>
    </subcellularLocation>
</comment>
<dbReference type="Pfam" id="PF21082">
    <property type="entry name" value="MS_channel_3rd"/>
    <property type="match status" value="1"/>
</dbReference>
<dbReference type="InterPro" id="IPR011066">
    <property type="entry name" value="MscS_channel_C_sf"/>
</dbReference>
<evidence type="ECO:0000256" key="6">
    <source>
        <dbReference type="ARBA" id="ARBA00023136"/>
    </source>
</evidence>
<dbReference type="GO" id="GO:0005886">
    <property type="term" value="C:plasma membrane"/>
    <property type="evidence" value="ECO:0007669"/>
    <property type="project" value="UniProtKB-SubCell"/>
</dbReference>
<keyword evidence="5 7" id="KW-1133">Transmembrane helix</keyword>
<evidence type="ECO:0000259" key="8">
    <source>
        <dbReference type="Pfam" id="PF00924"/>
    </source>
</evidence>
<dbReference type="PANTHER" id="PTHR30221:SF18">
    <property type="entry name" value="SLL0590 PROTEIN"/>
    <property type="match status" value="1"/>
</dbReference>
<dbReference type="InterPro" id="IPR045275">
    <property type="entry name" value="MscS_archaea/bacteria_type"/>
</dbReference>
<dbReference type="EMBL" id="DSRU01000402">
    <property type="protein sequence ID" value="HFN01365.1"/>
    <property type="molecule type" value="Genomic_DNA"/>
</dbReference>
<evidence type="ECO:0000313" key="10">
    <source>
        <dbReference type="EMBL" id="HFN01365.1"/>
    </source>
</evidence>
<proteinExistence type="inferred from homology"/>
<gene>
    <name evidence="10" type="ORF">ENR64_27190</name>
</gene>
<dbReference type="AlphaFoldDB" id="A0A7C3KHP9"/>
<keyword evidence="4 7" id="KW-0812">Transmembrane</keyword>
<evidence type="ECO:0000256" key="5">
    <source>
        <dbReference type="ARBA" id="ARBA00022989"/>
    </source>
</evidence>
<feature type="transmembrane region" description="Helical" evidence="7">
    <location>
        <begin position="194"/>
        <end position="219"/>
    </location>
</feature>
<comment type="caution">
    <text evidence="10">The sequence shown here is derived from an EMBL/GenBank/DDBJ whole genome shotgun (WGS) entry which is preliminary data.</text>
</comment>
<feature type="transmembrane region" description="Helical" evidence="7">
    <location>
        <begin position="123"/>
        <end position="144"/>
    </location>
</feature>
<organism evidence="10">
    <name type="scientific">Oscillatoriales cyanobacterium SpSt-418</name>
    <dbReference type="NCBI Taxonomy" id="2282169"/>
    <lineage>
        <taxon>Bacteria</taxon>
        <taxon>Bacillati</taxon>
        <taxon>Cyanobacteriota</taxon>
        <taxon>Cyanophyceae</taxon>
        <taxon>Oscillatoriophycideae</taxon>
        <taxon>Oscillatoriales</taxon>
    </lineage>
</organism>
<name>A0A7C3KHP9_9CYAN</name>
<keyword evidence="3" id="KW-1003">Cell membrane</keyword>
<dbReference type="InterPro" id="IPR006685">
    <property type="entry name" value="MscS_channel_2nd"/>
</dbReference>
<evidence type="ECO:0000256" key="3">
    <source>
        <dbReference type="ARBA" id="ARBA00022475"/>
    </source>
</evidence>
<sequence length="407" mass="45807">MYNPILFTVLSTIVLLFGLRIILFTTSKIARRINQARQADRLDFLFQGFQVLGSPAVSYLLTRLLRLASFLLIGLCFYLYLPFVLSLFPTTRRLGNQLFQSVGNLLGQLFISFVNFLPNLITISIIGIIAYFAIGFAKLVIFELGRDDAYSWFYPEWIRPTIRLANLFIVAIACVIAAPYLPGFGSPAFQGISIFLGALFTLGSTAAIANTISGIILVYTRAFRVGDVIQIGEQMGEVLEKSLFVTRILTFQNEVVTIPNSNLLNSEVKNFSSIAYERREFLRLHTTVTLGYDIPWRKIYEVMIEAAKATDHILLEPAPFVLQTSLNDYNVAYELNAFTKSPEIMPKIYSQLHENIQDYCNQAGIEILSPAFTALREGNHSTIPAEYLPSDYTQPTFQIQSQPPSNQ</sequence>
<dbReference type="SUPFAM" id="SSF82689">
    <property type="entry name" value="Mechanosensitive channel protein MscS (YggB), C-terminal domain"/>
    <property type="match status" value="1"/>
</dbReference>
<protein>
    <submittedName>
        <fullName evidence="10">Mechanosensitive ion channel family protein</fullName>
    </submittedName>
</protein>